<keyword evidence="12 15" id="KW-0472">Membrane</keyword>
<evidence type="ECO:0000256" key="14">
    <source>
        <dbReference type="ARBA" id="ARBA00023264"/>
    </source>
</evidence>
<evidence type="ECO:0000256" key="8">
    <source>
        <dbReference type="ARBA" id="ARBA00022777"/>
    </source>
</evidence>
<dbReference type="Gene3D" id="1.10.287.3610">
    <property type="match status" value="1"/>
</dbReference>
<comment type="similarity">
    <text evidence="2">Belongs to the bacterial diacylglycerol kinase family.</text>
</comment>
<keyword evidence="8 16" id="KW-0418">Kinase</keyword>
<evidence type="ECO:0000313" key="16">
    <source>
        <dbReference type="EMBL" id="WRS40399.1"/>
    </source>
</evidence>
<evidence type="ECO:0000313" key="17">
    <source>
        <dbReference type="Proteomes" id="UP001334732"/>
    </source>
</evidence>
<keyword evidence="9" id="KW-0067">ATP-binding</keyword>
<keyword evidence="5 16" id="KW-0808">Transferase</keyword>
<organism evidence="16 17">
    <name type="scientific">Thiobacillus sedimenti</name>
    <dbReference type="NCBI Taxonomy" id="3110231"/>
    <lineage>
        <taxon>Bacteria</taxon>
        <taxon>Pseudomonadati</taxon>
        <taxon>Pseudomonadota</taxon>
        <taxon>Betaproteobacteria</taxon>
        <taxon>Nitrosomonadales</taxon>
        <taxon>Thiobacillaceae</taxon>
        <taxon>Thiobacillus</taxon>
    </lineage>
</organism>
<evidence type="ECO:0000256" key="1">
    <source>
        <dbReference type="ARBA" id="ARBA00004651"/>
    </source>
</evidence>
<dbReference type="Pfam" id="PF01219">
    <property type="entry name" value="DAGK_prokar"/>
    <property type="match status" value="1"/>
</dbReference>
<evidence type="ECO:0000256" key="9">
    <source>
        <dbReference type="ARBA" id="ARBA00022840"/>
    </source>
</evidence>
<name>A0ABZ1CMH0_9PROT</name>
<keyword evidence="11" id="KW-0443">Lipid metabolism</keyword>
<evidence type="ECO:0000256" key="7">
    <source>
        <dbReference type="ARBA" id="ARBA00022741"/>
    </source>
</evidence>
<evidence type="ECO:0000256" key="13">
    <source>
        <dbReference type="ARBA" id="ARBA00023209"/>
    </source>
</evidence>
<dbReference type="InterPro" id="IPR000829">
    <property type="entry name" value="DAGK"/>
</dbReference>
<dbReference type="RefSeq" id="WP_324780929.1">
    <property type="nucleotide sequence ID" value="NZ_CP141769.1"/>
</dbReference>
<evidence type="ECO:0000256" key="6">
    <source>
        <dbReference type="ARBA" id="ARBA00022692"/>
    </source>
</evidence>
<dbReference type="Proteomes" id="UP001334732">
    <property type="component" value="Chromosome"/>
</dbReference>
<dbReference type="EMBL" id="CP141769">
    <property type="protein sequence ID" value="WRS40399.1"/>
    <property type="molecule type" value="Genomic_DNA"/>
</dbReference>
<keyword evidence="13" id="KW-0594">Phospholipid biosynthesis</keyword>
<evidence type="ECO:0000256" key="10">
    <source>
        <dbReference type="ARBA" id="ARBA00022989"/>
    </source>
</evidence>
<evidence type="ECO:0000256" key="5">
    <source>
        <dbReference type="ARBA" id="ARBA00022679"/>
    </source>
</evidence>
<keyword evidence="4" id="KW-0444">Lipid biosynthesis</keyword>
<dbReference type="CDD" id="cd14265">
    <property type="entry name" value="UDPK_IM_like"/>
    <property type="match status" value="1"/>
</dbReference>
<evidence type="ECO:0000256" key="11">
    <source>
        <dbReference type="ARBA" id="ARBA00023098"/>
    </source>
</evidence>
<gene>
    <name evidence="16" type="ORF">VA613_05875</name>
</gene>
<evidence type="ECO:0000256" key="4">
    <source>
        <dbReference type="ARBA" id="ARBA00022516"/>
    </source>
</evidence>
<keyword evidence="7" id="KW-0547">Nucleotide-binding</keyword>
<evidence type="ECO:0000256" key="15">
    <source>
        <dbReference type="SAM" id="Phobius"/>
    </source>
</evidence>
<evidence type="ECO:0000256" key="2">
    <source>
        <dbReference type="ARBA" id="ARBA00005967"/>
    </source>
</evidence>
<keyword evidence="17" id="KW-1185">Reference proteome</keyword>
<feature type="transmembrane region" description="Helical" evidence="15">
    <location>
        <begin position="54"/>
        <end position="73"/>
    </location>
</feature>
<protein>
    <submittedName>
        <fullName evidence="16">Diacylglycerol kinase family protein</fullName>
        <ecNumber evidence="16">2.7.1.-</ecNumber>
    </submittedName>
</protein>
<comment type="subcellular location">
    <subcellularLocation>
        <location evidence="1">Cell membrane</location>
        <topology evidence="1">Multi-pass membrane protein</topology>
    </subcellularLocation>
</comment>
<dbReference type="GO" id="GO:0016301">
    <property type="term" value="F:kinase activity"/>
    <property type="evidence" value="ECO:0007669"/>
    <property type="project" value="UniProtKB-KW"/>
</dbReference>
<reference evidence="16 17" key="1">
    <citation type="submission" date="2023-12" db="EMBL/GenBank/DDBJ databases">
        <title>Thiobacillus sedimentum sp. nov., a chemolithoautotrophic sulfur-oxidizing bacterium isolated from freshwater sediment.</title>
        <authorList>
            <person name="Luo J."/>
            <person name="Dai C."/>
        </authorList>
    </citation>
    <scope>NUCLEOTIDE SEQUENCE [LARGE SCALE GENOMIC DNA]</scope>
    <source>
        <strain evidence="16 17">SCUT-2</strain>
    </source>
</reference>
<keyword evidence="14" id="KW-1208">Phospholipid metabolism</keyword>
<keyword evidence="3" id="KW-1003">Cell membrane</keyword>
<dbReference type="InterPro" id="IPR036945">
    <property type="entry name" value="DAGK_sf"/>
</dbReference>
<accession>A0ABZ1CMH0</accession>
<dbReference type="InterPro" id="IPR033717">
    <property type="entry name" value="UDPK"/>
</dbReference>
<evidence type="ECO:0000256" key="12">
    <source>
        <dbReference type="ARBA" id="ARBA00023136"/>
    </source>
</evidence>
<proteinExistence type="inferred from homology"/>
<feature type="transmembrane region" description="Helical" evidence="15">
    <location>
        <begin position="31"/>
        <end position="48"/>
    </location>
</feature>
<dbReference type="PANTHER" id="PTHR34299">
    <property type="entry name" value="DIACYLGLYCEROL KINASE"/>
    <property type="match status" value="1"/>
</dbReference>
<sequence>MSTFLVRRLRSIAHALRGLGHLVRTQGNARVHLAATVAVCIAGLVFGIDRNEWLWLVVAISLVWSAEAFNTALELLADAVHPVRHPGIGRAKDAAAAAVLVAAAGAAVIGLLVFLPHLLAGWR</sequence>
<evidence type="ECO:0000256" key="3">
    <source>
        <dbReference type="ARBA" id="ARBA00022475"/>
    </source>
</evidence>
<keyword evidence="6 15" id="KW-0812">Transmembrane</keyword>
<dbReference type="PANTHER" id="PTHR34299:SF1">
    <property type="entry name" value="DIACYLGLYCEROL KINASE"/>
    <property type="match status" value="1"/>
</dbReference>
<keyword evidence="10 15" id="KW-1133">Transmembrane helix</keyword>
<dbReference type="EC" id="2.7.1.-" evidence="16"/>
<feature type="transmembrane region" description="Helical" evidence="15">
    <location>
        <begin position="94"/>
        <end position="115"/>
    </location>
</feature>